<feature type="transmembrane region" description="Helical" evidence="1">
    <location>
        <begin position="6"/>
        <end position="27"/>
    </location>
</feature>
<proteinExistence type="predicted"/>
<evidence type="ECO:0000256" key="1">
    <source>
        <dbReference type="SAM" id="Phobius"/>
    </source>
</evidence>
<organism evidence="2 3">
    <name type="scientific">Arachis hypogaea</name>
    <name type="common">Peanut</name>
    <dbReference type="NCBI Taxonomy" id="3818"/>
    <lineage>
        <taxon>Eukaryota</taxon>
        <taxon>Viridiplantae</taxon>
        <taxon>Streptophyta</taxon>
        <taxon>Embryophyta</taxon>
        <taxon>Tracheophyta</taxon>
        <taxon>Spermatophyta</taxon>
        <taxon>Magnoliopsida</taxon>
        <taxon>eudicotyledons</taxon>
        <taxon>Gunneridae</taxon>
        <taxon>Pentapetalae</taxon>
        <taxon>rosids</taxon>
        <taxon>fabids</taxon>
        <taxon>Fabales</taxon>
        <taxon>Fabaceae</taxon>
        <taxon>Papilionoideae</taxon>
        <taxon>50 kb inversion clade</taxon>
        <taxon>dalbergioids sensu lato</taxon>
        <taxon>Dalbergieae</taxon>
        <taxon>Pterocarpus clade</taxon>
        <taxon>Arachis</taxon>
    </lineage>
</organism>
<keyword evidence="1" id="KW-0812">Transmembrane</keyword>
<accession>A0A444ZTP8</accession>
<reference evidence="2 3" key="1">
    <citation type="submission" date="2019-01" db="EMBL/GenBank/DDBJ databases">
        <title>Sequencing of cultivated peanut Arachis hypogaea provides insights into genome evolution and oil improvement.</title>
        <authorList>
            <person name="Chen X."/>
        </authorList>
    </citation>
    <scope>NUCLEOTIDE SEQUENCE [LARGE SCALE GENOMIC DNA]</scope>
    <source>
        <strain evidence="3">cv. Fuhuasheng</strain>
        <tissue evidence="2">Leaves</tissue>
    </source>
</reference>
<dbReference type="Proteomes" id="UP000289738">
    <property type="component" value="Chromosome B03"/>
</dbReference>
<keyword evidence="1" id="KW-1133">Transmembrane helix</keyword>
<evidence type="ECO:0000313" key="2">
    <source>
        <dbReference type="EMBL" id="RYR17526.1"/>
    </source>
</evidence>
<dbReference type="AlphaFoldDB" id="A0A444ZTP8"/>
<sequence>MSHSKWVDLAILVGMIVVYCAMFLVIIKTTQKMKPNVGSFNLLSPKQTVYDIENPNATPLYVELLDLEQVIKKWKS</sequence>
<gene>
    <name evidence="2" type="ORF">Ahy_B03g062239</name>
</gene>
<keyword evidence="1" id="KW-0472">Membrane</keyword>
<evidence type="ECO:0000313" key="3">
    <source>
        <dbReference type="Proteomes" id="UP000289738"/>
    </source>
</evidence>
<name>A0A444ZTP8_ARAHY</name>
<comment type="caution">
    <text evidence="2">The sequence shown here is derived from an EMBL/GenBank/DDBJ whole genome shotgun (WGS) entry which is preliminary data.</text>
</comment>
<dbReference type="EMBL" id="SDMP01000013">
    <property type="protein sequence ID" value="RYR17526.1"/>
    <property type="molecule type" value="Genomic_DNA"/>
</dbReference>
<keyword evidence="3" id="KW-1185">Reference proteome</keyword>
<protein>
    <submittedName>
        <fullName evidence="2">Uncharacterized protein</fullName>
    </submittedName>
</protein>